<evidence type="ECO:0000313" key="5">
    <source>
        <dbReference type="Proteomes" id="UP000237968"/>
    </source>
</evidence>
<keyword evidence="2" id="KW-1133">Transmembrane helix</keyword>
<dbReference type="AlphaFoldDB" id="A0A2S9XSF2"/>
<keyword evidence="5" id="KW-1185">Reference proteome</keyword>
<evidence type="ECO:0000256" key="2">
    <source>
        <dbReference type="SAM" id="Phobius"/>
    </source>
</evidence>
<dbReference type="Proteomes" id="UP000237968">
    <property type="component" value="Unassembled WGS sequence"/>
</dbReference>
<organism evidence="4 5">
    <name type="scientific">Enhygromyxa salina</name>
    <dbReference type="NCBI Taxonomy" id="215803"/>
    <lineage>
        <taxon>Bacteria</taxon>
        <taxon>Pseudomonadati</taxon>
        <taxon>Myxococcota</taxon>
        <taxon>Polyangia</taxon>
        <taxon>Nannocystales</taxon>
        <taxon>Nannocystaceae</taxon>
        <taxon>Enhygromyxa</taxon>
    </lineage>
</organism>
<protein>
    <recommendedName>
        <fullName evidence="6">Tetratricopeptide repeat protein</fullName>
    </recommendedName>
</protein>
<keyword evidence="2" id="KW-0472">Membrane</keyword>
<dbReference type="InterPro" id="IPR011990">
    <property type="entry name" value="TPR-like_helical_dom_sf"/>
</dbReference>
<keyword evidence="3" id="KW-0732">Signal</keyword>
<comment type="caution">
    <text evidence="4">The sequence shown here is derived from an EMBL/GenBank/DDBJ whole genome shotgun (WGS) entry which is preliminary data.</text>
</comment>
<evidence type="ECO:0008006" key="6">
    <source>
        <dbReference type="Google" id="ProtNLM"/>
    </source>
</evidence>
<dbReference type="EMBL" id="PVNK01000167">
    <property type="protein sequence ID" value="PRP95670.1"/>
    <property type="molecule type" value="Genomic_DNA"/>
</dbReference>
<evidence type="ECO:0000256" key="3">
    <source>
        <dbReference type="SAM" id="SignalP"/>
    </source>
</evidence>
<accession>A0A2S9XSF2</accession>
<name>A0A2S9XSF2_9BACT</name>
<feature type="chain" id="PRO_5015550311" description="Tetratricopeptide repeat protein" evidence="3">
    <location>
        <begin position="23"/>
        <end position="304"/>
    </location>
</feature>
<gene>
    <name evidence="4" type="ORF">ENSA5_38030</name>
</gene>
<reference evidence="4 5" key="1">
    <citation type="submission" date="2018-03" db="EMBL/GenBank/DDBJ databases">
        <title>Draft Genome Sequences of the Obligatory Marine Myxobacteria Enhygromyxa salina SWB005.</title>
        <authorList>
            <person name="Poehlein A."/>
            <person name="Moghaddam J.A."/>
            <person name="Harms H."/>
            <person name="Alanjari M."/>
            <person name="Koenig G.M."/>
            <person name="Daniel R."/>
            <person name="Schaeberle T.F."/>
        </authorList>
    </citation>
    <scope>NUCLEOTIDE SEQUENCE [LARGE SCALE GENOMIC DNA]</scope>
    <source>
        <strain evidence="4 5">SWB005</strain>
    </source>
</reference>
<feature type="transmembrane region" description="Helical" evidence="2">
    <location>
        <begin position="249"/>
        <end position="273"/>
    </location>
</feature>
<dbReference type="SUPFAM" id="SSF48452">
    <property type="entry name" value="TPR-like"/>
    <property type="match status" value="1"/>
</dbReference>
<keyword evidence="2" id="KW-0812">Transmembrane</keyword>
<evidence type="ECO:0000256" key="1">
    <source>
        <dbReference type="SAM" id="MobiDB-lite"/>
    </source>
</evidence>
<feature type="signal peptide" evidence="3">
    <location>
        <begin position="1"/>
        <end position="22"/>
    </location>
</feature>
<feature type="region of interest" description="Disordered" evidence="1">
    <location>
        <begin position="131"/>
        <end position="169"/>
    </location>
</feature>
<evidence type="ECO:0000313" key="4">
    <source>
        <dbReference type="EMBL" id="PRP95670.1"/>
    </source>
</evidence>
<sequence>MSVLRLSIASLVCLARPSVGLARPPLAAALAPAGDEQLSERGKLRKAKKLYVEAEELAAEGEWSQAADLYEQAYYLVPAKHGFAYKVAIAAYAAGDCDRAQAYLIHFLSYGDRDRHRDQLDEAQRMLEEIDESGCASDKSDMKVDAAGNPVDNEDPFATSTPEDSDDAAKSDTGLLFGGAVLLTLGVGGLSVGGAAAGLAGGTSDELEGLGGESPDGVTGYAAGYYSCKTTTAPCPPDLEDQFEGEKRIAIAGFAVGAILIASGAALVAVHVIKRKRANTRAQLSGIAPTFIPGGAALTAQLKF</sequence>
<dbReference type="RefSeq" id="WP_181197924.1">
    <property type="nucleotide sequence ID" value="NZ_PVNK01000167.1"/>
</dbReference>
<proteinExistence type="predicted"/>